<accession>A0A0W0ZHS6</accession>
<organism evidence="4 5">
    <name type="scientific">Legionella steelei</name>
    <dbReference type="NCBI Taxonomy" id="947033"/>
    <lineage>
        <taxon>Bacteria</taxon>
        <taxon>Pseudomonadati</taxon>
        <taxon>Pseudomonadota</taxon>
        <taxon>Gammaproteobacteria</taxon>
        <taxon>Legionellales</taxon>
        <taxon>Legionellaceae</taxon>
        <taxon>Legionella</taxon>
    </lineage>
</organism>
<dbReference type="RefSeq" id="WP_058510473.1">
    <property type="nucleotide sequence ID" value="NZ_DAIOMV010000001.1"/>
</dbReference>
<protein>
    <submittedName>
        <fullName evidence="4">Heat shock protein, Hsp20 family</fullName>
    </submittedName>
</protein>
<proteinExistence type="inferred from homology"/>
<dbReference type="AlphaFoldDB" id="A0A0W0ZHS6"/>
<evidence type="ECO:0000256" key="2">
    <source>
        <dbReference type="RuleBase" id="RU003616"/>
    </source>
</evidence>
<dbReference type="PROSITE" id="PS01031">
    <property type="entry name" value="SHSP"/>
    <property type="match status" value="1"/>
</dbReference>
<dbReference type="PANTHER" id="PTHR11527">
    <property type="entry name" value="HEAT-SHOCK PROTEIN 20 FAMILY MEMBER"/>
    <property type="match status" value="1"/>
</dbReference>
<dbReference type="SUPFAM" id="SSF49764">
    <property type="entry name" value="HSP20-like chaperones"/>
    <property type="match status" value="1"/>
</dbReference>
<dbReference type="Proteomes" id="UP000054926">
    <property type="component" value="Unassembled WGS sequence"/>
</dbReference>
<comment type="similarity">
    <text evidence="1 2">Belongs to the small heat shock protein (HSP20) family.</text>
</comment>
<sequence length="151" mass="17512">MTKLVRRNYFPANNVVGSLLEQFFNTVQSQDESDTSFIETSSWAPSVDLKEESERFLVIADLPGVKKEDMNISLENHVLTIKGERNIEKTENQKTYTRRERVYGQFYRRFYLPETADDNQISARYTNGVLEIIIPKKEKAAPKKIDISVTE</sequence>
<evidence type="ECO:0000256" key="1">
    <source>
        <dbReference type="PROSITE-ProRule" id="PRU00285"/>
    </source>
</evidence>
<evidence type="ECO:0000313" key="5">
    <source>
        <dbReference type="Proteomes" id="UP000054926"/>
    </source>
</evidence>
<dbReference type="STRING" id="947033.Lste_1529"/>
<dbReference type="CDD" id="cd06464">
    <property type="entry name" value="ACD_sHsps-like"/>
    <property type="match status" value="1"/>
</dbReference>
<dbReference type="PATRIC" id="fig|947033.5.peg.1622"/>
<comment type="caution">
    <text evidence="4">The sequence shown here is derived from an EMBL/GenBank/DDBJ whole genome shotgun (WGS) entry which is preliminary data.</text>
</comment>
<reference evidence="4 5" key="1">
    <citation type="submission" date="2015-11" db="EMBL/GenBank/DDBJ databases">
        <title>Genomic analysis of 38 Legionella species identifies large and diverse effector repertoires.</title>
        <authorList>
            <person name="Burstein D."/>
            <person name="Amaro F."/>
            <person name="Zusman T."/>
            <person name="Lifshitz Z."/>
            <person name="Cohen O."/>
            <person name="Gilbert J.A."/>
            <person name="Pupko T."/>
            <person name="Shuman H.A."/>
            <person name="Segal G."/>
        </authorList>
    </citation>
    <scope>NUCLEOTIDE SEQUENCE [LARGE SCALE GENOMIC DNA]</scope>
    <source>
        <strain evidence="4 5">IMVS3376</strain>
    </source>
</reference>
<evidence type="ECO:0000313" key="4">
    <source>
        <dbReference type="EMBL" id="KTD68371.1"/>
    </source>
</evidence>
<dbReference type="EMBL" id="LNYY01000019">
    <property type="protein sequence ID" value="KTD68371.1"/>
    <property type="molecule type" value="Genomic_DNA"/>
</dbReference>
<dbReference type="InterPro" id="IPR008978">
    <property type="entry name" value="HSP20-like_chaperone"/>
</dbReference>
<dbReference type="OrthoDB" id="9792695at2"/>
<dbReference type="InterPro" id="IPR031107">
    <property type="entry name" value="Small_HSP"/>
</dbReference>
<dbReference type="Pfam" id="PF00011">
    <property type="entry name" value="HSP20"/>
    <property type="match status" value="1"/>
</dbReference>
<keyword evidence="4" id="KW-0346">Stress response</keyword>
<keyword evidence="5" id="KW-1185">Reference proteome</keyword>
<name>A0A0W0ZHS6_9GAMM</name>
<dbReference type="Gene3D" id="2.60.40.790">
    <property type="match status" value="1"/>
</dbReference>
<feature type="domain" description="SHSP" evidence="3">
    <location>
        <begin position="38"/>
        <end position="150"/>
    </location>
</feature>
<evidence type="ECO:0000259" key="3">
    <source>
        <dbReference type="PROSITE" id="PS01031"/>
    </source>
</evidence>
<dbReference type="InterPro" id="IPR002068">
    <property type="entry name" value="A-crystallin/Hsp20_dom"/>
</dbReference>
<gene>
    <name evidence="4" type="ORF">Lste_1529</name>
</gene>